<feature type="binding site" evidence="7">
    <location>
        <position position="128"/>
    </location>
    <ligand>
        <name>Zn(2+)</name>
        <dbReference type="ChEBI" id="CHEBI:29105"/>
        <label>1</label>
    </ligand>
</feature>
<dbReference type="GO" id="GO:0004416">
    <property type="term" value="F:hydroxyacylglutathione hydrolase activity"/>
    <property type="evidence" value="ECO:0007669"/>
    <property type="project" value="UniProtKB-UniRule"/>
</dbReference>
<comment type="function">
    <text evidence="7">Thiolesterase that catalyzes the hydrolysis of S-D-lactoyl-glutathione to form glutathione and D-lactic acid.</text>
</comment>
<dbReference type="GO" id="GO:0046872">
    <property type="term" value="F:metal ion binding"/>
    <property type="evidence" value="ECO:0007669"/>
    <property type="project" value="UniProtKB-KW"/>
</dbReference>
<dbReference type="InterPro" id="IPR050110">
    <property type="entry name" value="Glyoxalase_II_hydrolase"/>
</dbReference>
<evidence type="ECO:0000256" key="5">
    <source>
        <dbReference type="ARBA" id="ARBA00022801"/>
    </source>
</evidence>
<dbReference type="NCBIfam" id="TIGR03413">
    <property type="entry name" value="GSH_gloB"/>
    <property type="match status" value="1"/>
</dbReference>
<evidence type="ECO:0000313" key="10">
    <source>
        <dbReference type="Proteomes" id="UP000502260"/>
    </source>
</evidence>
<feature type="binding site" evidence="7">
    <location>
        <position position="57"/>
    </location>
    <ligand>
        <name>Zn(2+)</name>
        <dbReference type="ChEBI" id="CHEBI:29105"/>
        <label>2</label>
    </ligand>
</feature>
<keyword evidence="10" id="KW-1185">Reference proteome</keyword>
<feature type="binding site" evidence="7">
    <location>
        <position position="58"/>
    </location>
    <ligand>
        <name>Zn(2+)</name>
        <dbReference type="ChEBI" id="CHEBI:29105"/>
        <label>2</label>
    </ligand>
</feature>
<keyword evidence="5 7" id="KW-0378">Hydrolase</keyword>
<dbReference type="HAMAP" id="MF_01374">
    <property type="entry name" value="Glyoxalase_2"/>
    <property type="match status" value="1"/>
</dbReference>
<keyword evidence="4 7" id="KW-0479">Metal-binding</keyword>
<dbReference type="EC" id="3.1.2.6" evidence="7"/>
<dbReference type="CDD" id="cd07723">
    <property type="entry name" value="hydroxyacylglutathione_hydrolase_MBL-fold"/>
    <property type="match status" value="1"/>
</dbReference>
<evidence type="ECO:0000256" key="6">
    <source>
        <dbReference type="ARBA" id="ARBA00022833"/>
    </source>
</evidence>
<organism evidence="9 10">
    <name type="scientific">Sulfurimicrobium lacus</name>
    <dbReference type="NCBI Taxonomy" id="2715678"/>
    <lineage>
        <taxon>Bacteria</taxon>
        <taxon>Pseudomonadati</taxon>
        <taxon>Pseudomonadota</taxon>
        <taxon>Betaproteobacteria</taxon>
        <taxon>Nitrosomonadales</taxon>
        <taxon>Sulfuricellaceae</taxon>
        <taxon>Sulfurimicrobium</taxon>
    </lineage>
</organism>
<dbReference type="InterPro" id="IPR017782">
    <property type="entry name" value="Hydroxyacylglutathione_Hdrlase"/>
</dbReference>
<evidence type="ECO:0000256" key="4">
    <source>
        <dbReference type="ARBA" id="ARBA00022723"/>
    </source>
</evidence>
<dbReference type="GO" id="GO:0019243">
    <property type="term" value="P:methylglyoxal catabolic process to D-lactate via S-lactoyl-glutathione"/>
    <property type="evidence" value="ECO:0007669"/>
    <property type="project" value="UniProtKB-UniRule"/>
</dbReference>
<dbReference type="PANTHER" id="PTHR43705">
    <property type="entry name" value="HYDROXYACYLGLUTATHIONE HYDROLASE"/>
    <property type="match status" value="1"/>
</dbReference>
<dbReference type="KEGG" id="slac:SKTS_16120"/>
<dbReference type="AlphaFoldDB" id="A0A6F8VCI9"/>
<protein>
    <recommendedName>
        <fullName evidence="7">Hydroxyacylglutathione hydrolase</fullName>
        <ecNumber evidence="7">3.1.2.6</ecNumber>
    </recommendedName>
    <alternativeName>
        <fullName evidence="7">Glyoxalase II</fullName>
        <shortName evidence="7">Glx II</shortName>
    </alternativeName>
</protein>
<sequence>MIEIVPIPAFEDNYIWLIRNGTSAAVVDPGDAAPVLDYLQLNQLRLVAVLLTHHHRDHTGGAAELQRRLDPLVYGPRREAISCVTHPVGEGDMIDLTSLETTFQVLDVPGHTAGHVAYYGINSLFCGDALFACGCGRLFEGSAQQMHASLAKFSALPDATKVYCAHEYTLENIRFAKMVEPGNAALIEREHREHIVLSQDRPTLPSTILLEKMTNPFLRCNEADVISAASRFAGHPLREPVDVFAAIRQWRDQV</sequence>
<dbReference type="UniPathway" id="UPA00619">
    <property type="reaction ID" value="UER00676"/>
</dbReference>
<dbReference type="InterPro" id="IPR036866">
    <property type="entry name" value="RibonucZ/Hydroxyglut_hydro"/>
</dbReference>
<evidence type="ECO:0000256" key="2">
    <source>
        <dbReference type="ARBA" id="ARBA00004963"/>
    </source>
</evidence>
<comment type="cofactor">
    <cofactor evidence="7">
        <name>Zn(2+)</name>
        <dbReference type="ChEBI" id="CHEBI:29105"/>
    </cofactor>
    <text evidence="7">Binds 2 Zn(2+) ions per subunit.</text>
</comment>
<dbReference type="SMART" id="SM00849">
    <property type="entry name" value="Lactamase_B"/>
    <property type="match status" value="1"/>
</dbReference>
<dbReference type="InterPro" id="IPR032282">
    <property type="entry name" value="HAGH_C"/>
</dbReference>
<feature type="binding site" evidence="7">
    <location>
        <position position="166"/>
    </location>
    <ligand>
        <name>Zn(2+)</name>
        <dbReference type="ChEBI" id="CHEBI:29105"/>
        <label>2</label>
    </ligand>
</feature>
<feature type="binding site" evidence="7">
    <location>
        <position position="128"/>
    </location>
    <ligand>
        <name>Zn(2+)</name>
        <dbReference type="ChEBI" id="CHEBI:29105"/>
        <label>2</label>
    </ligand>
</feature>
<keyword evidence="6 7" id="KW-0862">Zinc</keyword>
<evidence type="ECO:0000256" key="1">
    <source>
        <dbReference type="ARBA" id="ARBA00001623"/>
    </source>
</evidence>
<accession>A0A6F8VCI9</accession>
<name>A0A6F8VCI9_9PROT</name>
<dbReference type="SUPFAM" id="SSF56281">
    <property type="entry name" value="Metallo-hydrolase/oxidoreductase"/>
    <property type="match status" value="1"/>
</dbReference>
<feature type="domain" description="Metallo-beta-lactamase" evidence="8">
    <location>
        <begin position="12"/>
        <end position="166"/>
    </location>
</feature>
<evidence type="ECO:0000313" key="9">
    <source>
        <dbReference type="EMBL" id="BCB26726.1"/>
    </source>
</evidence>
<comment type="similarity">
    <text evidence="3 7">Belongs to the metallo-beta-lactamase superfamily. Glyoxalase II family.</text>
</comment>
<dbReference type="InterPro" id="IPR035680">
    <property type="entry name" value="Clx_II_MBL"/>
</dbReference>
<dbReference type="Pfam" id="PF16123">
    <property type="entry name" value="HAGH_C"/>
    <property type="match status" value="1"/>
</dbReference>
<dbReference type="Proteomes" id="UP000502260">
    <property type="component" value="Chromosome"/>
</dbReference>
<comment type="catalytic activity">
    <reaction evidence="1 7">
        <text>an S-(2-hydroxyacyl)glutathione + H2O = a 2-hydroxy carboxylate + glutathione + H(+)</text>
        <dbReference type="Rhea" id="RHEA:21864"/>
        <dbReference type="ChEBI" id="CHEBI:15377"/>
        <dbReference type="ChEBI" id="CHEBI:15378"/>
        <dbReference type="ChEBI" id="CHEBI:57925"/>
        <dbReference type="ChEBI" id="CHEBI:58896"/>
        <dbReference type="ChEBI" id="CHEBI:71261"/>
        <dbReference type="EC" id="3.1.2.6"/>
    </reaction>
</comment>
<feature type="binding site" evidence="7">
    <location>
        <position position="55"/>
    </location>
    <ligand>
        <name>Zn(2+)</name>
        <dbReference type="ChEBI" id="CHEBI:29105"/>
        <label>1</label>
    </ligand>
</feature>
<dbReference type="EMBL" id="AP022853">
    <property type="protein sequence ID" value="BCB26726.1"/>
    <property type="molecule type" value="Genomic_DNA"/>
</dbReference>
<evidence type="ECO:0000256" key="3">
    <source>
        <dbReference type="ARBA" id="ARBA00006759"/>
    </source>
</evidence>
<comment type="pathway">
    <text evidence="2 7">Secondary metabolite metabolism; methylglyoxal degradation; (R)-lactate from methylglyoxal: step 2/2.</text>
</comment>
<dbReference type="PANTHER" id="PTHR43705:SF1">
    <property type="entry name" value="HYDROXYACYLGLUTATHIONE HYDROLASE GLOB"/>
    <property type="match status" value="1"/>
</dbReference>
<dbReference type="InterPro" id="IPR001279">
    <property type="entry name" value="Metallo-B-lactamas"/>
</dbReference>
<comment type="subunit">
    <text evidence="7">Monomer.</text>
</comment>
<dbReference type="Gene3D" id="3.60.15.10">
    <property type="entry name" value="Ribonuclease Z/Hydroxyacylglutathione hydrolase-like"/>
    <property type="match status" value="1"/>
</dbReference>
<reference evidence="10" key="1">
    <citation type="submission" date="2020-03" db="EMBL/GenBank/DDBJ databases">
        <title>Complete genome sequence of sulfur-oxidizing bacterium skT11.</title>
        <authorList>
            <person name="Kanda M."/>
            <person name="Kojima H."/>
            <person name="Fukui M."/>
        </authorList>
    </citation>
    <scope>NUCLEOTIDE SEQUENCE [LARGE SCALE GENOMIC DNA]</scope>
    <source>
        <strain evidence="10">skT11</strain>
    </source>
</reference>
<dbReference type="RefSeq" id="WP_173063035.1">
    <property type="nucleotide sequence ID" value="NZ_AP022853.1"/>
</dbReference>
<dbReference type="PIRSF" id="PIRSF005457">
    <property type="entry name" value="Glx"/>
    <property type="match status" value="1"/>
</dbReference>
<evidence type="ECO:0000256" key="7">
    <source>
        <dbReference type="HAMAP-Rule" id="MF_01374"/>
    </source>
</evidence>
<dbReference type="Pfam" id="PF00753">
    <property type="entry name" value="Lactamase_B"/>
    <property type="match status" value="1"/>
</dbReference>
<evidence type="ECO:0000259" key="8">
    <source>
        <dbReference type="SMART" id="SM00849"/>
    </source>
</evidence>
<gene>
    <name evidence="7 9" type="primary">gloB</name>
    <name evidence="9" type="ORF">SKTS_16120</name>
</gene>
<feature type="binding site" evidence="7">
    <location>
        <position position="111"/>
    </location>
    <ligand>
        <name>Zn(2+)</name>
        <dbReference type="ChEBI" id="CHEBI:29105"/>
        <label>1</label>
    </ligand>
</feature>
<feature type="binding site" evidence="7">
    <location>
        <position position="53"/>
    </location>
    <ligand>
        <name>Zn(2+)</name>
        <dbReference type="ChEBI" id="CHEBI:29105"/>
        <label>1</label>
    </ligand>
</feature>
<proteinExistence type="inferred from homology"/>